<dbReference type="Pfam" id="PF12650">
    <property type="entry name" value="DUF3784"/>
    <property type="match status" value="1"/>
</dbReference>
<dbReference type="Proteomes" id="UP000034076">
    <property type="component" value="Unassembled WGS sequence"/>
</dbReference>
<evidence type="ECO:0000256" key="1">
    <source>
        <dbReference type="SAM" id="Phobius"/>
    </source>
</evidence>
<dbReference type="AlphaFoldDB" id="A0A0M2NH26"/>
<feature type="transmembrane region" description="Helical" evidence="1">
    <location>
        <begin position="61"/>
        <end position="78"/>
    </location>
</feature>
<gene>
    <name evidence="2" type="ORF">CHK_0667</name>
</gene>
<keyword evidence="1" id="KW-1133">Transmembrane helix</keyword>
<reference evidence="2 3" key="1">
    <citation type="submission" date="2015-04" db="EMBL/GenBank/DDBJ databases">
        <title>Draft genome sequence of bacteremic isolate Catabacter hongkongensis type strain HKU16T.</title>
        <authorList>
            <person name="Lau S.K."/>
            <person name="Teng J.L."/>
            <person name="Huang Y."/>
            <person name="Curreem S.O."/>
            <person name="Tsui S.K."/>
            <person name="Woo P.C."/>
        </authorList>
    </citation>
    <scope>NUCLEOTIDE SEQUENCE [LARGE SCALE GENOMIC DNA]</scope>
    <source>
        <strain evidence="2 3">HKU16</strain>
    </source>
</reference>
<name>A0A0M2NH26_9FIRM</name>
<sequence length="111" mass="13049">MDYYFIIFDFGMAAIMFFVGFAFYHSKGKASKFIAGYNSKNEKEKMAFDEIRMCKDYGKRMMIWAIPFLIGFVIDVFKPGVGCIIAWIAFAALLIWHIIDMSKNHSKRYRR</sequence>
<dbReference type="EMBL" id="LAYJ01000061">
    <property type="protein sequence ID" value="KKI51854.1"/>
    <property type="molecule type" value="Genomic_DNA"/>
</dbReference>
<accession>A0A0M2NH26</accession>
<dbReference type="InterPro" id="IPR017259">
    <property type="entry name" value="UCP037672"/>
</dbReference>
<comment type="caution">
    <text evidence="2">The sequence shown here is derived from an EMBL/GenBank/DDBJ whole genome shotgun (WGS) entry which is preliminary data.</text>
</comment>
<evidence type="ECO:0008006" key="4">
    <source>
        <dbReference type="Google" id="ProtNLM"/>
    </source>
</evidence>
<feature type="transmembrane region" description="Helical" evidence="1">
    <location>
        <begin position="84"/>
        <end position="102"/>
    </location>
</feature>
<keyword evidence="3" id="KW-1185">Reference proteome</keyword>
<organism evidence="2 3">
    <name type="scientific">Christensenella hongkongensis</name>
    <dbReference type="NCBI Taxonomy" id="270498"/>
    <lineage>
        <taxon>Bacteria</taxon>
        <taxon>Bacillati</taxon>
        <taxon>Bacillota</taxon>
        <taxon>Clostridia</taxon>
        <taxon>Christensenellales</taxon>
        <taxon>Christensenellaceae</taxon>
        <taxon>Christensenella</taxon>
    </lineage>
</organism>
<evidence type="ECO:0000313" key="2">
    <source>
        <dbReference type="EMBL" id="KKI51854.1"/>
    </source>
</evidence>
<keyword evidence="1" id="KW-0812">Transmembrane</keyword>
<keyword evidence="1" id="KW-0472">Membrane</keyword>
<protein>
    <recommendedName>
        <fullName evidence="4">DUF3784 domain-containing protein</fullName>
    </recommendedName>
</protein>
<proteinExistence type="predicted"/>
<dbReference type="STRING" id="270498.CHK_0667"/>
<dbReference type="RefSeq" id="WP_052740249.1">
    <property type="nucleotide sequence ID" value="NZ_LAYJ01000061.1"/>
</dbReference>
<feature type="transmembrane region" description="Helical" evidence="1">
    <location>
        <begin position="6"/>
        <end position="24"/>
    </location>
</feature>
<evidence type="ECO:0000313" key="3">
    <source>
        <dbReference type="Proteomes" id="UP000034076"/>
    </source>
</evidence>